<dbReference type="Proteomes" id="UP001159427">
    <property type="component" value="Unassembled WGS sequence"/>
</dbReference>
<evidence type="ECO:0000256" key="5">
    <source>
        <dbReference type="ARBA" id="ARBA00023163"/>
    </source>
</evidence>
<keyword evidence="3" id="KW-0805">Transcription regulation</keyword>
<name>A0ABN8LSV8_9CNID</name>
<dbReference type="InterPro" id="IPR041418">
    <property type="entry name" value="SAM_3"/>
</dbReference>
<evidence type="ECO:0000256" key="3">
    <source>
        <dbReference type="ARBA" id="ARBA00023015"/>
    </source>
</evidence>
<comment type="caution">
    <text evidence="9">The sequence shown here is derived from an EMBL/GenBank/DDBJ whole genome shotgun (WGS) entry which is preliminary data.</text>
</comment>
<evidence type="ECO:0000256" key="1">
    <source>
        <dbReference type="ARBA" id="ARBA00004123"/>
    </source>
</evidence>
<dbReference type="EMBL" id="CALNXI010000106">
    <property type="protein sequence ID" value="CAH3019115.1"/>
    <property type="molecule type" value="Genomic_DNA"/>
</dbReference>
<dbReference type="PANTHER" id="PTHR11037:SF21">
    <property type="entry name" value="GEMINI, ISOFORM C"/>
    <property type="match status" value="1"/>
</dbReference>
<feature type="domain" description="Grh/CP2 DB" evidence="8">
    <location>
        <begin position="77"/>
        <end position="313"/>
    </location>
</feature>
<dbReference type="Gene3D" id="1.10.150.50">
    <property type="entry name" value="Transcription Factor, Ets-1"/>
    <property type="match status" value="1"/>
</dbReference>
<dbReference type="PROSITE" id="PS51968">
    <property type="entry name" value="GRH_CP2_DB"/>
    <property type="match status" value="1"/>
</dbReference>
<organism evidence="9 10">
    <name type="scientific">Porites evermanni</name>
    <dbReference type="NCBI Taxonomy" id="104178"/>
    <lineage>
        <taxon>Eukaryota</taxon>
        <taxon>Metazoa</taxon>
        <taxon>Cnidaria</taxon>
        <taxon>Anthozoa</taxon>
        <taxon>Hexacorallia</taxon>
        <taxon>Scleractinia</taxon>
        <taxon>Fungiina</taxon>
        <taxon>Poritidae</taxon>
        <taxon>Porites</taxon>
    </lineage>
</organism>
<dbReference type="SUPFAM" id="SSF47769">
    <property type="entry name" value="SAM/Pointed domain"/>
    <property type="match status" value="1"/>
</dbReference>
<comment type="subcellular location">
    <subcellularLocation>
        <location evidence="1 7">Nucleus</location>
    </subcellularLocation>
</comment>
<accession>A0ABN8LSV8</accession>
<evidence type="ECO:0000313" key="9">
    <source>
        <dbReference type="EMBL" id="CAH3019115.1"/>
    </source>
</evidence>
<evidence type="ECO:0000256" key="4">
    <source>
        <dbReference type="ARBA" id="ARBA00023125"/>
    </source>
</evidence>
<comment type="similarity">
    <text evidence="2">Belongs to the grh/CP2 family. CP2 subfamily.</text>
</comment>
<evidence type="ECO:0000313" key="10">
    <source>
        <dbReference type="Proteomes" id="UP001159427"/>
    </source>
</evidence>
<protein>
    <recommendedName>
        <fullName evidence="8">Grh/CP2 DB domain-containing protein</fullName>
    </recommendedName>
</protein>
<dbReference type="InterPro" id="IPR040167">
    <property type="entry name" value="TF_CP2-like"/>
</dbReference>
<keyword evidence="5" id="KW-0804">Transcription</keyword>
<keyword evidence="10" id="KW-1185">Reference proteome</keyword>
<dbReference type="Pfam" id="PF18016">
    <property type="entry name" value="SAM_3"/>
    <property type="match status" value="1"/>
</dbReference>
<proteinExistence type="inferred from homology"/>
<dbReference type="Pfam" id="PF25416">
    <property type="entry name" value="GRHL1_C"/>
    <property type="match status" value="1"/>
</dbReference>
<keyword evidence="4 7" id="KW-0238">DNA-binding</keyword>
<evidence type="ECO:0000256" key="2">
    <source>
        <dbReference type="ARBA" id="ARBA00010852"/>
    </source>
</evidence>
<dbReference type="PANTHER" id="PTHR11037">
    <property type="entry name" value="TRANSCRIPTION FACTOR CP2"/>
    <property type="match status" value="1"/>
</dbReference>
<keyword evidence="6 7" id="KW-0539">Nucleus</keyword>
<evidence type="ECO:0000256" key="7">
    <source>
        <dbReference type="PROSITE-ProRule" id="PRU01313"/>
    </source>
</evidence>
<dbReference type="InterPro" id="IPR057520">
    <property type="entry name" value="GRHL1/CP2_C"/>
</dbReference>
<dbReference type="Pfam" id="PF04516">
    <property type="entry name" value="CP2"/>
    <property type="match status" value="1"/>
</dbReference>
<evidence type="ECO:0000256" key="6">
    <source>
        <dbReference type="ARBA" id="ARBA00023242"/>
    </source>
</evidence>
<sequence length="594" mass="66412">MLFVCFHSDVLNLPIFKDEPSAVFQNMETIDLDSSAEVNVEVSSSSPMNASMQAVKQETIRAQSSQMSSVGSLENGQNCGFFHVLRAPTSPTKKLEEDSLTYLNQGQSYLVELTCVPTKAAEFEGRYIKSVVKLCFYERKLQVQESEKYEEWKSNRPADRILEIDVPMSSGIYNIRSKGNLLNCYEFEWDPQKESKLYVIINCVSSEFTKGKSGGESGVPFRLQVDSFPPNSSTDVLPIHSSGCQVKVFKSKGADRKHKVEMQKLEHKSKDELDQLRAAVDYTELTELPLSKEDDNSSCWMSPRSLAGSMSSPTSACQVMSTSSSVLSSPSLLSSPTSTGIAAVSELTSESTVEETRVWLQNNRFQNYLTMFVNYTGADLLRLTKQDMIQILGPADGIRLHNSLQARAARPLLTMYICLDSAQQNSGMKEYYAMYLEALNLGELRKKLALKCNLSVEQLVAIYRQGPTGIYILVDDEMVRNFVDEGHFIVQLVRGEYVVVNNQSLRLSKNADNTAISRERGSDSFLPLPDLSRKIEGDSVRWAIPDAYLWMRVDLTKPVEEQDWATGQGVGCSSMNYAMQSTLTQACTSIRRTP</sequence>
<evidence type="ECO:0000259" key="8">
    <source>
        <dbReference type="PROSITE" id="PS51968"/>
    </source>
</evidence>
<reference evidence="9 10" key="1">
    <citation type="submission" date="2022-05" db="EMBL/GenBank/DDBJ databases">
        <authorList>
            <consortium name="Genoscope - CEA"/>
            <person name="William W."/>
        </authorList>
    </citation>
    <scope>NUCLEOTIDE SEQUENCE [LARGE SCALE GENOMIC DNA]</scope>
</reference>
<dbReference type="InterPro" id="IPR007604">
    <property type="entry name" value="CP2"/>
</dbReference>
<gene>
    <name evidence="9" type="ORF">PEVE_00001159</name>
</gene>
<dbReference type="InterPro" id="IPR013761">
    <property type="entry name" value="SAM/pointed_sf"/>
</dbReference>